<evidence type="ECO:0000313" key="1">
    <source>
        <dbReference type="EMBL" id="ASI98683.1"/>
    </source>
</evidence>
<name>A0A218P199_THECE</name>
<gene>
    <name evidence="1" type="ORF">A3L02_03460</name>
</gene>
<accession>A0A218P199</accession>
<sequence length="399" mass="45684">MRQKMTWFILGVLVGSLFLVSAYPTTGNKVQKTVNIHPKIQENDPSLKNSSLDLVHGISMEEAQELIKEGGFILVDSKGLEILKDAKLLPYVIRFGNDGVYAVKILPGGRFFVYGAPRGYAMRDLKKFKEEALEEFMKARFVKYTVSVEIPVNYSWKVVANGKTFSNFSTEAVSGSAKAYLESTITWTSGDNWYPHGRLKLVYNVYKLADVNPSYDWRVVEMQTYVYAGRYLWGPKHDSKIRTNSRNVIPWPVYWEFEKVTIKADVRPDGNDVFSMDSFKPSYDVDYYNDEHSQTIQYTLGNAGASVTITNRLKAVKITVDNTGENWVRWSYKFNRKLGVGDKFVVIEPAYTFSLRIPRGHREATQKFVVTVNWVGNIPLSRDAHASNTIDYFWEWGIN</sequence>
<keyword evidence="2" id="KW-1185">Reference proteome</keyword>
<dbReference type="KEGG" id="tce:A3L02_03460"/>
<dbReference type="EMBL" id="CP014854">
    <property type="protein sequence ID" value="ASI98683.1"/>
    <property type="molecule type" value="Genomic_DNA"/>
</dbReference>
<protein>
    <submittedName>
        <fullName evidence="1">Uncharacterized protein</fullName>
    </submittedName>
</protein>
<organism evidence="1 2">
    <name type="scientific">Thermococcus celer Vu 13 = JCM 8558</name>
    <dbReference type="NCBI Taxonomy" id="1293037"/>
    <lineage>
        <taxon>Archaea</taxon>
        <taxon>Methanobacteriati</taxon>
        <taxon>Methanobacteriota</taxon>
        <taxon>Thermococci</taxon>
        <taxon>Thermococcales</taxon>
        <taxon>Thermococcaceae</taxon>
        <taxon>Thermococcus</taxon>
    </lineage>
</organism>
<reference evidence="1 2" key="1">
    <citation type="submission" date="2016-03" db="EMBL/GenBank/DDBJ databases">
        <title>Complete genome sequence of Thermococcus celer.</title>
        <authorList>
            <person name="Oger P.M."/>
        </authorList>
    </citation>
    <scope>NUCLEOTIDE SEQUENCE [LARGE SCALE GENOMIC DNA]</scope>
    <source>
        <strain evidence="1 2">Vu 13</strain>
    </source>
</reference>
<evidence type="ECO:0000313" key="2">
    <source>
        <dbReference type="Proteomes" id="UP000197156"/>
    </source>
</evidence>
<dbReference type="Proteomes" id="UP000197156">
    <property type="component" value="Chromosome"/>
</dbReference>
<proteinExistence type="predicted"/>
<dbReference type="AlphaFoldDB" id="A0A218P199"/>